<dbReference type="AlphaFoldDB" id="A0A6A4LAZ6"/>
<dbReference type="EMBL" id="QEFC01001721">
    <property type="protein sequence ID" value="KAE9456463.1"/>
    <property type="molecule type" value="Genomic_DNA"/>
</dbReference>
<keyword evidence="2" id="KW-1185">Reference proteome</keyword>
<dbReference type="Proteomes" id="UP000428333">
    <property type="component" value="Linkage Group LG07"/>
</dbReference>
<proteinExistence type="predicted"/>
<reference evidence="1 2" key="1">
    <citation type="journal article" date="2019" name="Genome Biol. Evol.">
        <title>The Rhododendron genome and chromosomal organization provide insight into shared whole-genome duplications across the heath family (Ericaceae).</title>
        <authorList>
            <person name="Soza V.L."/>
            <person name="Lindsley D."/>
            <person name="Waalkes A."/>
            <person name="Ramage E."/>
            <person name="Patwardhan R.P."/>
            <person name="Burton J.N."/>
            <person name="Adey A."/>
            <person name="Kumar A."/>
            <person name="Qiu R."/>
            <person name="Shendure J."/>
            <person name="Hall B."/>
        </authorList>
    </citation>
    <scope>NUCLEOTIDE SEQUENCE [LARGE SCALE GENOMIC DNA]</scope>
    <source>
        <strain evidence="1">RSF 1966-606</strain>
    </source>
</reference>
<protein>
    <submittedName>
        <fullName evidence="1">Uncharacterized protein</fullName>
    </submittedName>
</protein>
<organism evidence="1 2">
    <name type="scientific">Rhododendron williamsianum</name>
    <dbReference type="NCBI Taxonomy" id="262921"/>
    <lineage>
        <taxon>Eukaryota</taxon>
        <taxon>Viridiplantae</taxon>
        <taxon>Streptophyta</taxon>
        <taxon>Embryophyta</taxon>
        <taxon>Tracheophyta</taxon>
        <taxon>Spermatophyta</taxon>
        <taxon>Magnoliopsida</taxon>
        <taxon>eudicotyledons</taxon>
        <taxon>Gunneridae</taxon>
        <taxon>Pentapetalae</taxon>
        <taxon>asterids</taxon>
        <taxon>Ericales</taxon>
        <taxon>Ericaceae</taxon>
        <taxon>Ericoideae</taxon>
        <taxon>Rhodoreae</taxon>
        <taxon>Rhododendron</taxon>
    </lineage>
</organism>
<name>A0A6A4LAZ6_9ERIC</name>
<accession>A0A6A4LAZ6</accession>
<comment type="caution">
    <text evidence="1">The sequence shown here is derived from an EMBL/GenBank/DDBJ whole genome shotgun (WGS) entry which is preliminary data.</text>
</comment>
<evidence type="ECO:0000313" key="1">
    <source>
        <dbReference type="EMBL" id="KAE9456463.1"/>
    </source>
</evidence>
<feature type="non-terminal residue" evidence="1">
    <location>
        <position position="1"/>
    </location>
</feature>
<gene>
    <name evidence="1" type="ORF">C3L33_11558</name>
</gene>
<evidence type="ECO:0000313" key="2">
    <source>
        <dbReference type="Proteomes" id="UP000428333"/>
    </source>
</evidence>
<sequence>MRRSGAKQIAFFYSDSSKEYLTMEDLVKLVTEKVEPLMGKHKEIEQMQDEVLRTCADMVKLVTQKEVLLKRKHKDIEKKQDKVLRTCADMVNVAEEARDDAEVALIQFPIMLLSWISSRVPRIVLAQCRNSFEISSRHRPLPVPSNQFHSLGESRHKVLRH</sequence>